<evidence type="ECO:0000313" key="3">
    <source>
        <dbReference type="Proteomes" id="UP000019146"/>
    </source>
</evidence>
<feature type="signal peptide" evidence="1">
    <location>
        <begin position="1"/>
        <end position="23"/>
    </location>
</feature>
<sequence>MFKLRLTPLFLAGATASALTACAGVQPVAYSGIASSSQLKQNRDDDSAKVPYRYAAPVVWSRYNQVIVDPVEIYRGNDNQFGDMKDDDKATLAGYMGKTFASTLSKRFEIAAQPSPATLRIKLTLTGAEPTTALVGQVMHFDIAGNLYNGVQAMRGGKGAFSGSVSYAVEVYDSSNGHLLRAYVTKQYPNAMNLPAAFGSLSAARTGIDKGADALVAQLK</sequence>
<feature type="chain" id="PRO_5006054556" evidence="1">
    <location>
        <begin position="24"/>
        <end position="220"/>
    </location>
</feature>
<gene>
    <name evidence="2" type="ORF">K788_0004193</name>
</gene>
<name>A0A0P0RPS3_9BURK</name>
<reference evidence="2 3" key="1">
    <citation type="journal article" date="2014" name="Genome Announc.">
        <title>Draft Genome Sequence of the Haloacid-Degrading Burkholderia caribensis Strain MBA4.</title>
        <authorList>
            <person name="Pan Y."/>
            <person name="Kong K.F."/>
            <person name="Tsang J.S."/>
        </authorList>
    </citation>
    <scope>NUCLEOTIDE SEQUENCE [LARGE SCALE GENOMIC DNA]</scope>
    <source>
        <strain evidence="2 3">MBA4</strain>
        <plasmid evidence="3">Plasmid</plasmid>
    </source>
</reference>
<protein>
    <submittedName>
        <fullName evidence="2">Putative lipoprotein</fullName>
    </submittedName>
</protein>
<geneLocation type="plasmid" evidence="3"/>
<dbReference type="Proteomes" id="UP000019146">
    <property type="component" value="Plasmid unnamed"/>
</dbReference>
<dbReference type="EMBL" id="CP012748">
    <property type="protein sequence ID" value="ALL70842.1"/>
    <property type="molecule type" value="Genomic_DNA"/>
</dbReference>
<keyword evidence="2" id="KW-0449">Lipoprotein</keyword>
<dbReference type="InterPro" id="IPR021747">
    <property type="entry name" value="DUF3313"/>
</dbReference>
<dbReference type="Pfam" id="PF11769">
    <property type="entry name" value="DUF3313"/>
    <property type="match status" value="1"/>
</dbReference>
<keyword evidence="1" id="KW-0732">Signal</keyword>
<dbReference type="GeneID" id="69974263"/>
<evidence type="ECO:0000256" key="1">
    <source>
        <dbReference type="SAM" id="SignalP"/>
    </source>
</evidence>
<proteinExistence type="predicted"/>
<organism evidence="2 3">
    <name type="scientific">Paraburkholderia caribensis MBA4</name>
    <dbReference type="NCBI Taxonomy" id="1323664"/>
    <lineage>
        <taxon>Bacteria</taxon>
        <taxon>Pseudomonadati</taxon>
        <taxon>Pseudomonadota</taxon>
        <taxon>Betaproteobacteria</taxon>
        <taxon>Burkholderiales</taxon>
        <taxon>Burkholderiaceae</taxon>
        <taxon>Paraburkholderia</taxon>
    </lineage>
</organism>
<accession>A0A0P0RPS3</accession>
<dbReference type="AlphaFoldDB" id="A0A0P0RPS3"/>
<keyword evidence="2" id="KW-0614">Plasmid</keyword>
<dbReference type="KEGG" id="bcai:K788_0004193"/>
<dbReference type="RefSeq" id="WP_035993477.1">
    <property type="nucleotide sequence ID" value="NZ_CP012748.1"/>
</dbReference>
<dbReference type="PROSITE" id="PS51257">
    <property type="entry name" value="PROKAR_LIPOPROTEIN"/>
    <property type="match status" value="1"/>
</dbReference>
<evidence type="ECO:0000313" key="2">
    <source>
        <dbReference type="EMBL" id="ALL70842.1"/>
    </source>
</evidence>